<accession>A0A2T1LTI2</accession>
<dbReference type="OrthoDB" id="582811at2"/>
<dbReference type="RefSeq" id="WP_106458612.1">
    <property type="nucleotide sequence ID" value="NZ_PXOH01000028.1"/>
</dbReference>
<reference evidence="3 4" key="2">
    <citation type="submission" date="2018-03" db="EMBL/GenBank/DDBJ databases">
        <authorList>
            <person name="Keele B.F."/>
        </authorList>
    </citation>
    <scope>NUCLEOTIDE SEQUENCE [LARGE SCALE GENOMIC DNA]</scope>
    <source>
        <strain evidence="3 4">CCALA 016</strain>
    </source>
</reference>
<protein>
    <submittedName>
        <fullName evidence="3">Uncharacterized protein</fullName>
    </submittedName>
</protein>
<proteinExistence type="predicted"/>
<keyword evidence="2" id="KW-0472">Membrane</keyword>
<feature type="region of interest" description="Disordered" evidence="1">
    <location>
        <begin position="45"/>
        <end position="75"/>
    </location>
</feature>
<dbReference type="AlphaFoldDB" id="A0A2T1LTI2"/>
<dbReference type="Proteomes" id="UP000239001">
    <property type="component" value="Unassembled WGS sequence"/>
</dbReference>
<evidence type="ECO:0000256" key="2">
    <source>
        <dbReference type="SAM" id="Phobius"/>
    </source>
</evidence>
<gene>
    <name evidence="3" type="ORF">C7H19_19600</name>
</gene>
<dbReference type="EMBL" id="PXOH01000028">
    <property type="protein sequence ID" value="PSF33926.1"/>
    <property type="molecule type" value="Genomic_DNA"/>
</dbReference>
<feature type="transmembrane region" description="Helical" evidence="2">
    <location>
        <begin position="20"/>
        <end position="40"/>
    </location>
</feature>
<evidence type="ECO:0000313" key="4">
    <source>
        <dbReference type="Proteomes" id="UP000239001"/>
    </source>
</evidence>
<evidence type="ECO:0000313" key="3">
    <source>
        <dbReference type="EMBL" id="PSF33926.1"/>
    </source>
</evidence>
<keyword evidence="2" id="KW-1133">Transmembrane helix</keyword>
<reference evidence="3 4" key="1">
    <citation type="submission" date="2018-03" db="EMBL/GenBank/DDBJ databases">
        <title>The ancient ancestry and fast evolution of plastids.</title>
        <authorList>
            <person name="Moore K.R."/>
            <person name="Magnabosco C."/>
            <person name="Momper L."/>
            <person name="Gold D.A."/>
            <person name="Bosak T."/>
            <person name="Fournier G.P."/>
        </authorList>
    </citation>
    <scope>NUCLEOTIDE SEQUENCE [LARGE SCALE GENOMIC DNA]</scope>
    <source>
        <strain evidence="3 4">CCALA 016</strain>
    </source>
</reference>
<keyword evidence="2" id="KW-0812">Transmembrane</keyword>
<sequence length="75" mass="8995">MIDEYDPLILFDSSLSWQDWETWGMLLLLIAFAVTAYIYVDQQLKPDNPTHRYNRETGKVEKNTSLKKDERHSRY</sequence>
<comment type="caution">
    <text evidence="3">The sequence shown here is derived from an EMBL/GenBank/DDBJ whole genome shotgun (WGS) entry which is preliminary data.</text>
</comment>
<name>A0A2T1LTI2_9CHRO</name>
<organism evidence="3 4">
    <name type="scientific">Aphanothece hegewaldii CCALA 016</name>
    <dbReference type="NCBI Taxonomy" id="2107694"/>
    <lineage>
        <taxon>Bacteria</taxon>
        <taxon>Bacillati</taxon>
        <taxon>Cyanobacteriota</taxon>
        <taxon>Cyanophyceae</taxon>
        <taxon>Oscillatoriophycideae</taxon>
        <taxon>Chroococcales</taxon>
        <taxon>Aphanothecaceae</taxon>
        <taxon>Aphanothece</taxon>
    </lineage>
</organism>
<feature type="compositionally biased region" description="Basic and acidic residues" evidence="1">
    <location>
        <begin position="48"/>
        <end position="75"/>
    </location>
</feature>
<evidence type="ECO:0000256" key="1">
    <source>
        <dbReference type="SAM" id="MobiDB-lite"/>
    </source>
</evidence>
<keyword evidence="4" id="KW-1185">Reference proteome</keyword>